<evidence type="ECO:0000259" key="2">
    <source>
        <dbReference type="Pfam" id="PF24346"/>
    </source>
</evidence>
<dbReference type="InterPro" id="IPR026395">
    <property type="entry name" value="CshA_fibril"/>
</dbReference>
<dbReference type="InterPro" id="IPR047589">
    <property type="entry name" value="DUF11_rpt"/>
</dbReference>
<dbReference type="Pfam" id="PF19076">
    <property type="entry name" value="CshA_repeat"/>
    <property type="match status" value="1"/>
</dbReference>
<feature type="domain" description="DUF7507" evidence="2">
    <location>
        <begin position="410"/>
        <end position="507"/>
    </location>
</feature>
<reference evidence="3 4" key="1">
    <citation type="submission" date="2020-08" db="EMBL/GenBank/DDBJ databases">
        <title>Sequencing the genomes of 1000 actinobacteria strains.</title>
        <authorList>
            <person name="Klenk H.-P."/>
        </authorList>
    </citation>
    <scope>NUCLEOTIDE SEQUENCE [LARGE SCALE GENOMIC DNA]</scope>
    <source>
        <strain evidence="3 4">DSM 11053</strain>
    </source>
</reference>
<dbReference type="Proteomes" id="UP000565572">
    <property type="component" value="Unassembled WGS sequence"/>
</dbReference>
<dbReference type="EMBL" id="JACHZG010000002">
    <property type="protein sequence ID" value="MBB3328694.1"/>
    <property type="molecule type" value="Genomic_DNA"/>
</dbReference>
<dbReference type="AlphaFoldDB" id="A0A7W5JYK8"/>
<dbReference type="NCBIfam" id="TIGR01451">
    <property type="entry name" value="B_ant_repeat"/>
    <property type="match status" value="1"/>
</dbReference>
<dbReference type="RefSeq" id="WP_183341818.1">
    <property type="nucleotide sequence ID" value="NZ_JACHZG010000002.1"/>
</dbReference>
<name>A0A7W5JYK8_9ACTN</name>
<comment type="caution">
    <text evidence="3">The sequence shown here is derived from an EMBL/GenBank/DDBJ whole genome shotgun (WGS) entry which is preliminary data.</text>
</comment>
<evidence type="ECO:0000313" key="4">
    <source>
        <dbReference type="Proteomes" id="UP000565572"/>
    </source>
</evidence>
<dbReference type="InterPro" id="IPR055354">
    <property type="entry name" value="DUF7507"/>
</dbReference>
<dbReference type="Pfam" id="PF24346">
    <property type="entry name" value="DUF7507"/>
    <property type="match status" value="2"/>
</dbReference>
<accession>A0A7W5JYK8</accession>
<feature type="domain" description="CshA" evidence="1">
    <location>
        <begin position="592"/>
        <end position="648"/>
    </location>
</feature>
<proteinExistence type="predicted"/>
<keyword evidence="4" id="KW-1185">Reference proteome</keyword>
<protein>
    <submittedName>
        <fullName evidence="3">Uncharacterized protein</fullName>
    </submittedName>
</protein>
<evidence type="ECO:0000313" key="3">
    <source>
        <dbReference type="EMBL" id="MBB3328694.1"/>
    </source>
</evidence>
<organism evidence="3 4">
    <name type="scientific">Microlunatus antarcticus</name>
    <dbReference type="NCBI Taxonomy" id="53388"/>
    <lineage>
        <taxon>Bacteria</taxon>
        <taxon>Bacillati</taxon>
        <taxon>Actinomycetota</taxon>
        <taxon>Actinomycetes</taxon>
        <taxon>Propionibacteriales</taxon>
        <taxon>Propionibacteriaceae</taxon>
        <taxon>Microlunatus</taxon>
    </lineage>
</organism>
<gene>
    <name evidence="3" type="ORF">FHX39_003679</name>
</gene>
<feature type="domain" description="DUF7507" evidence="2">
    <location>
        <begin position="292"/>
        <end position="389"/>
    </location>
</feature>
<evidence type="ECO:0000259" key="1">
    <source>
        <dbReference type="Pfam" id="PF19076"/>
    </source>
</evidence>
<sequence>MQHVDPRPVRATTSSRSAGGVPGRTGLLLLAALLALAVVLGLQVAHPSSAAAASGPTVVDGGGTVSVSTYEVLLPGARDDVAGSSAIKFGLTAFTAAQPAPLPAGSSVSEKVLFDSGFGTWKIAGDGRMTFDTAGVTGTRSVRYRITDAAGLTAEGLQTVVVTAGAGDDRFETTQGRSLTLDLLANDKPGRNADGSLGTLDRSSLRFRAAQGAPVTVSSDGLVLTFPKIGVFTIDPRTRLATFAPDVAYVTINDSYALYYTAQDTTRTASGATEHHVITGQVRWTVTADRLAVSERVSPDLFFHVGDTITWTTTITNAGTTPVAGLALTHSLGARILTQTCTPVALGSALPPGSSTTCTATSRANQRDLDAEAATISDTVVATGTTTQGGQSLPLRAHSGSSTASRITQGLTVTGTASPATVTTVGQRVDYTFAVRNRGNRSVKDLVVGSSSPGVSALVCAPVALGGTLGDNRTTTCTASRIVTAADLGATSLTATAKGTAVPVSGFHATAANGATTVTVPVEVGSPPVVPAPVPGPGPTANADTASTSAGGPVVVDVLTNDRPGGPGAPLVASSVRLRTSAALPAGSALYGDAKTLKVAGRGVFLVSGTGQITFVPLGAATGPVPMVGYQVADANGATARATLAVTVG</sequence>